<proteinExistence type="predicted"/>
<feature type="chain" id="PRO_5043507386" evidence="3">
    <location>
        <begin position="20"/>
        <end position="171"/>
    </location>
</feature>
<keyword evidence="1" id="KW-0175">Coiled coil</keyword>
<reference evidence="4 5" key="1">
    <citation type="journal article" date="2022" name="Nat. Ecol. Evol.">
        <title>A masculinizing supergene underlies an exaggerated male reproductive morph in a spider.</title>
        <authorList>
            <person name="Hendrickx F."/>
            <person name="De Corte Z."/>
            <person name="Sonet G."/>
            <person name="Van Belleghem S.M."/>
            <person name="Kostlbacher S."/>
            <person name="Vangestel C."/>
        </authorList>
    </citation>
    <scope>NUCLEOTIDE SEQUENCE [LARGE SCALE GENOMIC DNA]</scope>
    <source>
        <strain evidence="4">W744_W776</strain>
    </source>
</reference>
<comment type="caution">
    <text evidence="4">The sequence shown here is derived from an EMBL/GenBank/DDBJ whole genome shotgun (WGS) entry which is preliminary data.</text>
</comment>
<feature type="signal peptide" evidence="3">
    <location>
        <begin position="1"/>
        <end position="19"/>
    </location>
</feature>
<accession>A0AAV6VR07</accession>
<feature type="compositionally biased region" description="Basic residues" evidence="2">
    <location>
        <begin position="112"/>
        <end position="122"/>
    </location>
</feature>
<feature type="compositionally biased region" description="Basic residues" evidence="2">
    <location>
        <begin position="81"/>
        <end position="92"/>
    </location>
</feature>
<dbReference type="AlphaFoldDB" id="A0AAV6VR07"/>
<dbReference type="Proteomes" id="UP000827092">
    <property type="component" value="Unassembled WGS sequence"/>
</dbReference>
<sequence length="171" mass="19320">MVIPLIWFVLNGVGIYVEGALISKALSSDTSHGNNWWIPIETGGDGEIYKRYKRLIVPRHDEILAPNVATAQSTAQTPTAIKKKVKNSKKKGGVSGKDDPSKPNKTYPGVNKKIKKQGKMKKINPGSLRQGQSLKRLRQHMQHKKKVKEFLQKRIQEQIEQRNQNNPSVFN</sequence>
<feature type="region of interest" description="Disordered" evidence="2">
    <location>
        <begin position="69"/>
        <end position="134"/>
    </location>
</feature>
<organism evidence="4 5">
    <name type="scientific">Oedothorax gibbosus</name>
    <dbReference type="NCBI Taxonomy" id="931172"/>
    <lineage>
        <taxon>Eukaryota</taxon>
        <taxon>Metazoa</taxon>
        <taxon>Ecdysozoa</taxon>
        <taxon>Arthropoda</taxon>
        <taxon>Chelicerata</taxon>
        <taxon>Arachnida</taxon>
        <taxon>Araneae</taxon>
        <taxon>Araneomorphae</taxon>
        <taxon>Entelegynae</taxon>
        <taxon>Araneoidea</taxon>
        <taxon>Linyphiidae</taxon>
        <taxon>Erigoninae</taxon>
        <taxon>Oedothorax</taxon>
    </lineage>
</organism>
<feature type="compositionally biased region" description="Low complexity" evidence="2">
    <location>
        <begin position="69"/>
        <end position="80"/>
    </location>
</feature>
<evidence type="ECO:0000313" key="5">
    <source>
        <dbReference type="Proteomes" id="UP000827092"/>
    </source>
</evidence>
<evidence type="ECO:0000256" key="1">
    <source>
        <dbReference type="SAM" id="Coils"/>
    </source>
</evidence>
<protein>
    <submittedName>
        <fullName evidence="4">Uncharacterized protein</fullName>
    </submittedName>
</protein>
<keyword evidence="3" id="KW-0732">Signal</keyword>
<evidence type="ECO:0000256" key="3">
    <source>
        <dbReference type="SAM" id="SignalP"/>
    </source>
</evidence>
<feature type="coiled-coil region" evidence="1">
    <location>
        <begin position="134"/>
        <end position="161"/>
    </location>
</feature>
<evidence type="ECO:0000256" key="2">
    <source>
        <dbReference type="SAM" id="MobiDB-lite"/>
    </source>
</evidence>
<gene>
    <name evidence="4" type="ORF">JTE90_015296</name>
</gene>
<evidence type="ECO:0000313" key="4">
    <source>
        <dbReference type="EMBL" id="KAG8198198.1"/>
    </source>
</evidence>
<name>A0AAV6VR07_9ARAC</name>
<keyword evidence="5" id="KW-1185">Reference proteome</keyword>
<dbReference type="EMBL" id="JAFNEN010000042">
    <property type="protein sequence ID" value="KAG8198198.1"/>
    <property type="molecule type" value="Genomic_DNA"/>
</dbReference>